<dbReference type="Proteomes" id="UP000280228">
    <property type="component" value="Chromosome"/>
</dbReference>
<evidence type="ECO:0000313" key="3">
    <source>
        <dbReference type="Proteomes" id="UP000280228"/>
    </source>
</evidence>
<evidence type="ECO:0000313" key="2">
    <source>
        <dbReference type="EMBL" id="AZQ93171.1"/>
    </source>
</evidence>
<sequence>MNKSANQFNHLKVLSIKTYDKLQSGFVLLVVLVVLLFISGLTALMMSQNSVDVRSVLYHQNQYKLFISADKAVMNLWQLSPKHLVHMAQTDTWLASLLSDKNDLTKIYTAQSCDDWQTFSISTLDDPPIQCHHTAPIVSWQATYIEPIGANHYLHALLQNTLSKQSAHDIQNPDQQAVNDDTAHYEIFHLRLYAIAAQNLQDIIQCQEPLYQTRITTCLNDHGIIHKISVAEWLIWRQKIQKTDSSAEAANAIRIMPLRTYDIRSMRE</sequence>
<proteinExistence type="predicted"/>
<protein>
    <submittedName>
        <fullName evidence="2">Uncharacterized protein</fullName>
    </submittedName>
</protein>
<dbReference type="AlphaFoldDB" id="A0A3Q9GB90"/>
<feature type="transmembrane region" description="Helical" evidence="1">
    <location>
        <begin position="26"/>
        <end position="46"/>
    </location>
</feature>
<reference evidence="2 3" key="1">
    <citation type="submission" date="2018-12" db="EMBL/GenBank/DDBJ databases">
        <title>Persistence of Moraxella catarrhalis in Chronic Obstructive Pulmonary Disease and Regulation of the Hag/MID Adhesin.</title>
        <authorList>
            <person name="Murphy T."/>
            <person name="Zhao X."/>
            <person name="Vyas G."/>
            <person name="Aluvathingal J."/>
            <person name="Nadendla S."/>
            <person name="Tallon L."/>
            <person name="Tettelin H."/>
        </authorList>
    </citation>
    <scope>NUCLEOTIDE SEQUENCE [LARGE SCALE GENOMIC DNA]</scope>
    <source>
        <strain evidence="2 3">46P58B1</strain>
    </source>
</reference>
<accession>A0A3Q9GB90</accession>
<name>A0A3Q9GB90_MORCA</name>
<organism evidence="2 3">
    <name type="scientific">Moraxella catarrhalis</name>
    <name type="common">Branhamella catarrhalis</name>
    <dbReference type="NCBI Taxonomy" id="480"/>
    <lineage>
        <taxon>Bacteria</taxon>
        <taxon>Pseudomonadati</taxon>
        <taxon>Pseudomonadota</taxon>
        <taxon>Gammaproteobacteria</taxon>
        <taxon>Moraxellales</taxon>
        <taxon>Moraxellaceae</taxon>
        <taxon>Moraxella</taxon>
    </lineage>
</organism>
<keyword evidence="1" id="KW-1133">Transmembrane helix</keyword>
<gene>
    <name evidence="2" type="ORF">EJK53_1512</name>
</gene>
<dbReference type="EMBL" id="CP034662">
    <property type="protein sequence ID" value="AZQ93171.1"/>
    <property type="molecule type" value="Genomic_DNA"/>
</dbReference>
<keyword evidence="1" id="KW-0812">Transmembrane</keyword>
<keyword evidence="1" id="KW-0472">Membrane</keyword>
<dbReference type="RefSeq" id="WP_049148956.1">
    <property type="nucleotide sequence ID" value="NZ_CP034662.1"/>
</dbReference>
<evidence type="ECO:0000256" key="1">
    <source>
        <dbReference type="SAM" id="Phobius"/>
    </source>
</evidence>